<evidence type="ECO:0000256" key="2">
    <source>
        <dbReference type="SAM" id="Phobius"/>
    </source>
</evidence>
<dbReference type="InterPro" id="IPR010982">
    <property type="entry name" value="Lambda_DNA-bd_dom_sf"/>
</dbReference>
<dbReference type="PROSITE" id="PS50943">
    <property type="entry name" value="HTH_CROC1"/>
    <property type="match status" value="1"/>
</dbReference>
<keyword evidence="2" id="KW-0812">Transmembrane</keyword>
<comment type="caution">
    <text evidence="4">The sequence shown here is derived from an EMBL/GenBank/DDBJ whole genome shotgun (WGS) entry which is preliminary data.</text>
</comment>
<dbReference type="RefSeq" id="WP_109279608.1">
    <property type="nucleotide sequence ID" value="NZ_JBFAUK010000014.1"/>
</dbReference>
<feature type="domain" description="HTH cro/C1-type" evidence="3">
    <location>
        <begin position="22"/>
        <end position="76"/>
    </location>
</feature>
<organism evidence="4 5">
    <name type="scientific">Streptomyces orinoci</name>
    <name type="common">Streptoverticillium orinoci</name>
    <dbReference type="NCBI Taxonomy" id="67339"/>
    <lineage>
        <taxon>Bacteria</taxon>
        <taxon>Bacillati</taxon>
        <taxon>Actinomycetota</taxon>
        <taxon>Actinomycetes</taxon>
        <taxon>Kitasatosporales</taxon>
        <taxon>Streptomycetaceae</taxon>
        <taxon>Streptomyces</taxon>
    </lineage>
</organism>
<gene>
    <name evidence="4" type="ORF">AB0L16_19260</name>
</gene>
<dbReference type="EMBL" id="JBFAUK010000014">
    <property type="protein sequence ID" value="MEV5508575.1"/>
    <property type="molecule type" value="Genomic_DNA"/>
</dbReference>
<evidence type="ECO:0000313" key="5">
    <source>
        <dbReference type="Proteomes" id="UP001552594"/>
    </source>
</evidence>
<protein>
    <submittedName>
        <fullName evidence="4">Helix-turn-helix transcriptional regulator</fullName>
    </submittedName>
</protein>
<reference evidence="4 5" key="1">
    <citation type="submission" date="2024-06" db="EMBL/GenBank/DDBJ databases">
        <title>The Natural Products Discovery Center: Release of the First 8490 Sequenced Strains for Exploring Actinobacteria Biosynthetic Diversity.</title>
        <authorList>
            <person name="Kalkreuter E."/>
            <person name="Kautsar S.A."/>
            <person name="Yang D."/>
            <person name="Bader C.D."/>
            <person name="Teijaro C.N."/>
            <person name="Fluegel L."/>
            <person name="Davis C.M."/>
            <person name="Simpson J.R."/>
            <person name="Lauterbach L."/>
            <person name="Steele A.D."/>
            <person name="Gui C."/>
            <person name="Meng S."/>
            <person name="Li G."/>
            <person name="Viehrig K."/>
            <person name="Ye F."/>
            <person name="Su P."/>
            <person name="Kiefer A.F."/>
            <person name="Nichols A."/>
            <person name="Cepeda A.J."/>
            <person name="Yan W."/>
            <person name="Fan B."/>
            <person name="Jiang Y."/>
            <person name="Adhikari A."/>
            <person name="Zheng C.-J."/>
            <person name="Schuster L."/>
            <person name="Cowan T.M."/>
            <person name="Smanski M.J."/>
            <person name="Chevrette M.G."/>
            <person name="De Carvalho L.P.S."/>
            <person name="Shen B."/>
        </authorList>
    </citation>
    <scope>NUCLEOTIDE SEQUENCE [LARGE SCALE GENOMIC DNA]</scope>
    <source>
        <strain evidence="4 5">NPDC052347</strain>
    </source>
</reference>
<keyword evidence="2" id="KW-1133">Transmembrane helix</keyword>
<accession>A0ABV3K0N1</accession>
<proteinExistence type="predicted"/>
<evidence type="ECO:0000313" key="4">
    <source>
        <dbReference type="EMBL" id="MEV5508575.1"/>
    </source>
</evidence>
<dbReference type="Gene3D" id="1.10.260.40">
    <property type="entry name" value="lambda repressor-like DNA-binding domains"/>
    <property type="match status" value="1"/>
</dbReference>
<dbReference type="Proteomes" id="UP001552594">
    <property type="component" value="Unassembled WGS sequence"/>
</dbReference>
<feature type="compositionally biased region" description="Basic and acidic residues" evidence="1">
    <location>
        <begin position="169"/>
        <end position="178"/>
    </location>
</feature>
<sequence length="290" mass="30852">MAGRKRGELQGTGAQAELAMRLRDLRDASDLTLRQLAARSGFSTASLSVAESGRRTPSWAVIEAFVGACGADAAQWRQLWEVAAQSASAGKEATTTPPAASAVEDVHAAGVRPYRRLLKRRGVLSLVALFVVVCVSTLGWVLIGSSGHAPAPDESAAPSRSGLPIAARPAHDDTDPYHEGCNTDQKQLDWQPVNRADGSPFGTLQLRASKACQAAWGYLAGPNSKAWTIHITVHRTPGNISIPWHFSGDTQPGSWSNVLSTRKGCVWVEAYVVDTHGEGPHARTACFQAP</sequence>
<dbReference type="Pfam" id="PF13560">
    <property type="entry name" value="HTH_31"/>
    <property type="match status" value="1"/>
</dbReference>
<evidence type="ECO:0000256" key="1">
    <source>
        <dbReference type="SAM" id="MobiDB-lite"/>
    </source>
</evidence>
<dbReference type="SMART" id="SM00530">
    <property type="entry name" value="HTH_XRE"/>
    <property type="match status" value="1"/>
</dbReference>
<name>A0ABV3K0N1_STRON</name>
<keyword evidence="2" id="KW-0472">Membrane</keyword>
<dbReference type="InterPro" id="IPR001387">
    <property type="entry name" value="Cro/C1-type_HTH"/>
</dbReference>
<feature type="transmembrane region" description="Helical" evidence="2">
    <location>
        <begin position="122"/>
        <end position="143"/>
    </location>
</feature>
<dbReference type="CDD" id="cd00093">
    <property type="entry name" value="HTH_XRE"/>
    <property type="match status" value="1"/>
</dbReference>
<keyword evidence="5" id="KW-1185">Reference proteome</keyword>
<evidence type="ECO:0000259" key="3">
    <source>
        <dbReference type="PROSITE" id="PS50943"/>
    </source>
</evidence>
<dbReference type="SUPFAM" id="SSF47413">
    <property type="entry name" value="lambda repressor-like DNA-binding domains"/>
    <property type="match status" value="1"/>
</dbReference>
<feature type="region of interest" description="Disordered" evidence="1">
    <location>
        <begin position="149"/>
        <end position="186"/>
    </location>
</feature>